<keyword evidence="3 6" id="KW-0812">Transmembrane</keyword>
<evidence type="ECO:0000256" key="5">
    <source>
        <dbReference type="ARBA" id="ARBA00023136"/>
    </source>
</evidence>
<evidence type="ECO:0000256" key="2">
    <source>
        <dbReference type="ARBA" id="ARBA00007590"/>
    </source>
</evidence>
<proteinExistence type="inferred from homology"/>
<dbReference type="OrthoDB" id="5620at2759"/>
<protein>
    <submittedName>
        <fullName evidence="7">Transmembrane protein 14 A</fullName>
    </submittedName>
</protein>
<keyword evidence="5 6" id="KW-0472">Membrane</keyword>
<feature type="transmembrane region" description="Helical" evidence="6">
    <location>
        <begin position="54"/>
        <end position="73"/>
    </location>
</feature>
<evidence type="ECO:0000256" key="6">
    <source>
        <dbReference type="SAM" id="Phobius"/>
    </source>
</evidence>
<comment type="subcellular location">
    <subcellularLocation>
        <location evidence="1">Membrane</location>
    </subcellularLocation>
</comment>
<dbReference type="Pfam" id="PF03647">
    <property type="entry name" value="Tmemb_14"/>
    <property type="match status" value="1"/>
</dbReference>
<dbReference type="PANTHER" id="PTHR12668:SF43">
    <property type="entry name" value="TRANSMEMBRANE PROTEIN 14 HOMOLOG"/>
    <property type="match status" value="1"/>
</dbReference>
<comment type="similarity">
    <text evidence="2">Belongs to the TMEM14 family.</text>
</comment>
<dbReference type="EMBL" id="GL883018">
    <property type="protein sequence ID" value="EGG18207.1"/>
    <property type="molecule type" value="Genomic_DNA"/>
</dbReference>
<evidence type="ECO:0000256" key="1">
    <source>
        <dbReference type="ARBA" id="ARBA00004370"/>
    </source>
</evidence>
<dbReference type="Proteomes" id="UP000007797">
    <property type="component" value="Unassembled WGS sequence"/>
</dbReference>
<name>F4Q1Q7_CACFS</name>
<accession>F4Q1Q7</accession>
<dbReference type="PANTHER" id="PTHR12668">
    <property type="entry name" value="TRANSMEMBRANE PROTEIN 14, 15"/>
    <property type="match status" value="1"/>
</dbReference>
<feature type="transmembrane region" description="Helical" evidence="6">
    <location>
        <begin position="79"/>
        <end position="98"/>
    </location>
</feature>
<organism evidence="7 8">
    <name type="scientific">Cavenderia fasciculata</name>
    <name type="common">Slime mold</name>
    <name type="synonym">Dictyostelium fasciculatum</name>
    <dbReference type="NCBI Taxonomy" id="261658"/>
    <lineage>
        <taxon>Eukaryota</taxon>
        <taxon>Amoebozoa</taxon>
        <taxon>Evosea</taxon>
        <taxon>Eumycetozoa</taxon>
        <taxon>Dictyostelia</taxon>
        <taxon>Acytosteliales</taxon>
        <taxon>Cavenderiaceae</taxon>
        <taxon>Cavenderia</taxon>
    </lineage>
</organism>
<dbReference type="InterPro" id="IPR044890">
    <property type="entry name" value="TMEM14_sf"/>
</dbReference>
<evidence type="ECO:0000256" key="3">
    <source>
        <dbReference type="ARBA" id="ARBA00022692"/>
    </source>
</evidence>
<sequence>MSALLVYVYSGLLILGGLIGFIKAGSMMSLIMGILSGFLAAYSANLQSYNKKSGLQLTMLVSFVLLIFMGLRYYNSQKFMPAGLVSIFSAIVLFKSYTDFQTIH</sequence>
<keyword evidence="4 6" id="KW-1133">Transmembrane helix</keyword>
<keyword evidence="8" id="KW-1185">Reference proteome</keyword>
<dbReference type="RefSeq" id="XP_004357030.1">
    <property type="nucleotide sequence ID" value="XM_004356975.1"/>
</dbReference>
<evidence type="ECO:0000313" key="8">
    <source>
        <dbReference type="Proteomes" id="UP000007797"/>
    </source>
</evidence>
<evidence type="ECO:0000256" key="4">
    <source>
        <dbReference type="ARBA" id="ARBA00022989"/>
    </source>
</evidence>
<dbReference type="Gene3D" id="1.10.10.1740">
    <property type="entry name" value="Transmembrane protein 14-like"/>
    <property type="match status" value="1"/>
</dbReference>
<reference evidence="8" key="1">
    <citation type="journal article" date="2011" name="Genome Res.">
        <title>Phylogeny-wide analysis of social amoeba genomes highlights ancient origins for complex intercellular communication.</title>
        <authorList>
            <person name="Heidel A.J."/>
            <person name="Lawal H.M."/>
            <person name="Felder M."/>
            <person name="Schilde C."/>
            <person name="Helps N.R."/>
            <person name="Tunggal B."/>
            <person name="Rivero F."/>
            <person name="John U."/>
            <person name="Schleicher M."/>
            <person name="Eichinger L."/>
            <person name="Platzer M."/>
            <person name="Noegel A.A."/>
            <person name="Schaap P."/>
            <person name="Gloeckner G."/>
        </authorList>
    </citation>
    <scope>NUCLEOTIDE SEQUENCE [LARGE SCALE GENOMIC DNA]</scope>
    <source>
        <strain evidence="8">SH3</strain>
    </source>
</reference>
<gene>
    <name evidence="7" type="primary">tmem14A</name>
    <name evidence="7" type="ORF">DFA_03694</name>
</gene>
<feature type="transmembrane region" description="Helical" evidence="6">
    <location>
        <begin position="12"/>
        <end position="42"/>
    </location>
</feature>
<dbReference type="GO" id="GO:0070453">
    <property type="term" value="P:regulation of heme biosynthetic process"/>
    <property type="evidence" value="ECO:0007669"/>
    <property type="project" value="TreeGrafter"/>
</dbReference>
<evidence type="ECO:0000313" key="7">
    <source>
        <dbReference type="EMBL" id="EGG18207.1"/>
    </source>
</evidence>
<dbReference type="GO" id="GO:0031966">
    <property type="term" value="C:mitochondrial membrane"/>
    <property type="evidence" value="ECO:0007669"/>
    <property type="project" value="TreeGrafter"/>
</dbReference>
<dbReference type="KEGG" id="dfa:DFA_03694"/>
<dbReference type="AlphaFoldDB" id="F4Q1Q7"/>
<dbReference type="OMA" id="MGTRYKK"/>
<dbReference type="GeneID" id="14870407"/>
<dbReference type="InterPro" id="IPR005349">
    <property type="entry name" value="TMEM14"/>
</dbReference>